<comment type="caution">
    <text evidence="2">The sequence shown here is derived from an EMBL/GenBank/DDBJ whole genome shotgun (WGS) entry which is preliminary data.</text>
</comment>
<reference evidence="2 3" key="1">
    <citation type="submission" date="2019-07" db="EMBL/GenBank/DDBJ databases">
        <title>Hymenobacter sp. straun FUR1 Genome sequencing and assembly.</title>
        <authorList>
            <person name="Chhetri G."/>
        </authorList>
    </citation>
    <scope>NUCLEOTIDE SEQUENCE [LARGE SCALE GENOMIC DNA]</scope>
    <source>
        <strain evidence="2 3">Fur1</strain>
    </source>
</reference>
<keyword evidence="3" id="KW-1185">Reference proteome</keyword>
<keyword evidence="1" id="KW-0472">Membrane</keyword>
<protein>
    <submittedName>
        <fullName evidence="2">Uncharacterized protein</fullName>
    </submittedName>
</protein>
<dbReference type="EMBL" id="VMRJ01000004">
    <property type="protein sequence ID" value="TVT39567.1"/>
    <property type="molecule type" value="Genomic_DNA"/>
</dbReference>
<organism evidence="2 3">
    <name type="scientific">Hymenobacter setariae</name>
    <dbReference type="NCBI Taxonomy" id="2594794"/>
    <lineage>
        <taxon>Bacteria</taxon>
        <taxon>Pseudomonadati</taxon>
        <taxon>Bacteroidota</taxon>
        <taxon>Cytophagia</taxon>
        <taxon>Cytophagales</taxon>
        <taxon>Hymenobacteraceae</taxon>
        <taxon>Hymenobacter</taxon>
    </lineage>
</organism>
<dbReference type="AlphaFoldDB" id="A0A558BSS1"/>
<evidence type="ECO:0000313" key="2">
    <source>
        <dbReference type="EMBL" id="TVT39567.1"/>
    </source>
</evidence>
<feature type="transmembrane region" description="Helical" evidence="1">
    <location>
        <begin position="20"/>
        <end position="41"/>
    </location>
</feature>
<name>A0A558BSS1_9BACT</name>
<evidence type="ECO:0000313" key="3">
    <source>
        <dbReference type="Proteomes" id="UP000317624"/>
    </source>
</evidence>
<sequence length="71" mass="8201">MELLLKTLAHHWGLSQAQYWHLHLLSSVSVGPLLGILYLVFFDKRARRRAQAARLKASMWVGADGRLLIYR</sequence>
<dbReference type="Proteomes" id="UP000317624">
    <property type="component" value="Unassembled WGS sequence"/>
</dbReference>
<evidence type="ECO:0000256" key="1">
    <source>
        <dbReference type="SAM" id="Phobius"/>
    </source>
</evidence>
<dbReference type="RefSeq" id="WP_144850559.1">
    <property type="nucleotide sequence ID" value="NZ_VMRJ01000004.1"/>
</dbReference>
<keyword evidence="1" id="KW-1133">Transmembrane helix</keyword>
<gene>
    <name evidence="2" type="ORF">FNT36_18155</name>
</gene>
<keyword evidence="1" id="KW-0812">Transmembrane</keyword>
<accession>A0A558BSS1</accession>
<proteinExistence type="predicted"/>